<evidence type="ECO:0000313" key="1">
    <source>
        <dbReference type="EMBL" id="CAL1529532.1"/>
    </source>
</evidence>
<organism evidence="1 2">
    <name type="scientific">Lymnaea stagnalis</name>
    <name type="common">Great pond snail</name>
    <name type="synonym">Helix stagnalis</name>
    <dbReference type="NCBI Taxonomy" id="6523"/>
    <lineage>
        <taxon>Eukaryota</taxon>
        <taxon>Metazoa</taxon>
        <taxon>Spiralia</taxon>
        <taxon>Lophotrochozoa</taxon>
        <taxon>Mollusca</taxon>
        <taxon>Gastropoda</taxon>
        <taxon>Heterobranchia</taxon>
        <taxon>Euthyneura</taxon>
        <taxon>Panpulmonata</taxon>
        <taxon>Hygrophila</taxon>
        <taxon>Lymnaeoidea</taxon>
        <taxon>Lymnaeidae</taxon>
        <taxon>Lymnaea</taxon>
    </lineage>
</organism>
<keyword evidence="2" id="KW-1185">Reference proteome</keyword>
<reference evidence="1 2" key="1">
    <citation type="submission" date="2024-04" db="EMBL/GenBank/DDBJ databases">
        <authorList>
            <consortium name="Genoscope - CEA"/>
            <person name="William W."/>
        </authorList>
    </citation>
    <scope>NUCLEOTIDE SEQUENCE [LARGE SCALE GENOMIC DNA]</scope>
</reference>
<gene>
    <name evidence="1" type="ORF">GSLYS_00003687001</name>
</gene>
<accession>A0AAV2H821</accession>
<proteinExistence type="predicted"/>
<dbReference type="AlphaFoldDB" id="A0AAV2H821"/>
<evidence type="ECO:0008006" key="3">
    <source>
        <dbReference type="Google" id="ProtNLM"/>
    </source>
</evidence>
<dbReference type="Proteomes" id="UP001497497">
    <property type="component" value="Unassembled WGS sequence"/>
</dbReference>
<dbReference type="GO" id="GO:0000423">
    <property type="term" value="P:mitophagy"/>
    <property type="evidence" value="ECO:0007669"/>
    <property type="project" value="InterPro"/>
</dbReference>
<name>A0AAV2H821_LYMST</name>
<dbReference type="Pfam" id="PF17716">
    <property type="entry name" value="RIMC1"/>
    <property type="match status" value="1"/>
</dbReference>
<sequence length="326" mass="36737">MEENADDLQTSFTEFCKNILKEMSLRLDGDEMTIAESLYTDKCAKLVDDIGKKKNVSDRDILVSECLQGIAQFVLDLTYLEECKLVNEEFLDEASPYTRILYLIGTLSSIEQLAQKTVKEKQPIEVLGPEVVECIHWRNGALMYMYCHTLNSESEAAFPAHYQQCLEKGIRSLKSMLCSQCSPAWLTEQSTYVAEKELDGEEDDHSSFLYAQGILSSTHLLALMYCGEMCYWFTKANFEDIKKGEGHATPDLVRGDTTARDTCIDIAGDTEHFDKDNCDTINAPQLGQSCLEVYVRAATKQVFAGGWQASRAEEILEYFKTLNSSS</sequence>
<dbReference type="InterPro" id="IPR037657">
    <property type="entry name" value="RIMC1"/>
</dbReference>
<evidence type="ECO:0000313" key="2">
    <source>
        <dbReference type="Proteomes" id="UP001497497"/>
    </source>
</evidence>
<protein>
    <recommendedName>
        <fullName evidence="3">KIF-binding protein</fullName>
    </recommendedName>
</protein>
<dbReference type="PANTHER" id="PTHR28494:SF1">
    <property type="entry name" value="RAB7A-INTERACTING MON1-CCZ1 COMPLEX SUBUNIT 1"/>
    <property type="match status" value="1"/>
</dbReference>
<comment type="caution">
    <text evidence="1">The sequence shown here is derived from an EMBL/GenBank/DDBJ whole genome shotgun (WGS) entry which is preliminary data.</text>
</comment>
<dbReference type="PANTHER" id="PTHR28494">
    <property type="entry name" value="UPF0600 PROTEIN C5ORF51"/>
    <property type="match status" value="1"/>
</dbReference>
<dbReference type="EMBL" id="CAXITT010000050">
    <property type="protein sequence ID" value="CAL1529532.1"/>
    <property type="molecule type" value="Genomic_DNA"/>
</dbReference>